<gene>
    <name evidence="2" type="ORF">PMAYCL1PPCAC_29657</name>
</gene>
<proteinExistence type="predicted"/>
<evidence type="ECO:0000256" key="1">
    <source>
        <dbReference type="SAM" id="MobiDB-lite"/>
    </source>
</evidence>
<feature type="non-terminal residue" evidence="2">
    <location>
        <position position="553"/>
    </location>
</feature>
<sequence>DGISDLSCVRKSRSHATLQGSEKDCFGYEFARLSEADSNSMMRRKMMSSSSASSGGGLQSLMQPAACRSTGGCTCGAAAASNGVAVEKTTEKPHRTSSVRRTLSKAFRAIGEPCFIITLSPSYLSSSCASASACVSPPAVVSADSNGREMERGRESPFELQQRTKNSSCSPRPIKAAKMVHPHSRSASTLLNPFAGDHSGNAHATPIHNRSSSGISSISSRTPPPFPQGAKIRRSFRVEVTSPMSRSLHSSTTASHSPLYADVFSSKHAFYRNHSLDEEEEGENILEGTNGSVAALMRDFEFDDVKSVVSTASTSRLGLEGGSRGSGTRRHYRVKTTNDMRNFLKSPVRLRRRDKAAAQQEAIEAGFEPAPNVARCHSLHSLAYTKSQFTPSIDLNESLRSVGIDYTPSGGGHSYKRDSYLSAPIPPPHRLLDSQSTMSHSPSKPIPIDGVIGSAGYHRSRVHLRDSASASPQSSTYRRSLQQLNNSAVYANLSGSFHEFPLTTSSGGEARRPPIPQRSSLVSDSTVSSASPVVMRQQTNQYSATPLGYYIHL</sequence>
<protein>
    <submittedName>
        <fullName evidence="2">Uncharacterized protein</fullName>
    </submittedName>
</protein>
<organism evidence="2 3">
    <name type="scientific">Pristionchus mayeri</name>
    <dbReference type="NCBI Taxonomy" id="1317129"/>
    <lineage>
        <taxon>Eukaryota</taxon>
        <taxon>Metazoa</taxon>
        <taxon>Ecdysozoa</taxon>
        <taxon>Nematoda</taxon>
        <taxon>Chromadorea</taxon>
        <taxon>Rhabditida</taxon>
        <taxon>Rhabditina</taxon>
        <taxon>Diplogasteromorpha</taxon>
        <taxon>Diplogasteroidea</taxon>
        <taxon>Neodiplogasteridae</taxon>
        <taxon>Pristionchus</taxon>
    </lineage>
</organism>
<dbReference type="AlphaFoldDB" id="A0AAN5DBD7"/>
<feature type="compositionally biased region" description="Basic and acidic residues" evidence="1">
    <location>
        <begin position="146"/>
        <end position="157"/>
    </location>
</feature>
<keyword evidence="3" id="KW-1185">Reference proteome</keyword>
<dbReference type="EMBL" id="BTRK01000006">
    <property type="protein sequence ID" value="GMR59462.1"/>
    <property type="molecule type" value="Genomic_DNA"/>
</dbReference>
<feature type="compositionally biased region" description="Polar residues" evidence="1">
    <location>
        <begin position="159"/>
        <end position="170"/>
    </location>
</feature>
<dbReference type="Proteomes" id="UP001328107">
    <property type="component" value="Unassembled WGS sequence"/>
</dbReference>
<feature type="non-terminal residue" evidence="2">
    <location>
        <position position="1"/>
    </location>
</feature>
<reference evidence="3" key="1">
    <citation type="submission" date="2022-10" db="EMBL/GenBank/DDBJ databases">
        <title>Genome assembly of Pristionchus species.</title>
        <authorList>
            <person name="Yoshida K."/>
            <person name="Sommer R.J."/>
        </authorList>
    </citation>
    <scope>NUCLEOTIDE SEQUENCE [LARGE SCALE GENOMIC DNA]</scope>
    <source>
        <strain evidence="3">RS5460</strain>
    </source>
</reference>
<feature type="region of interest" description="Disordered" evidence="1">
    <location>
        <begin position="143"/>
        <end position="172"/>
    </location>
</feature>
<feature type="region of interest" description="Disordered" evidence="1">
    <location>
        <begin position="502"/>
        <end position="524"/>
    </location>
</feature>
<comment type="caution">
    <text evidence="2">The sequence shown here is derived from an EMBL/GenBank/DDBJ whole genome shotgun (WGS) entry which is preliminary data.</text>
</comment>
<accession>A0AAN5DBD7</accession>
<feature type="region of interest" description="Disordered" evidence="1">
    <location>
        <begin position="194"/>
        <end position="233"/>
    </location>
</feature>
<name>A0AAN5DBD7_9BILA</name>
<feature type="compositionally biased region" description="Low complexity" evidence="1">
    <location>
        <begin position="211"/>
        <end position="220"/>
    </location>
</feature>
<evidence type="ECO:0000313" key="3">
    <source>
        <dbReference type="Proteomes" id="UP001328107"/>
    </source>
</evidence>
<evidence type="ECO:0000313" key="2">
    <source>
        <dbReference type="EMBL" id="GMR59462.1"/>
    </source>
</evidence>